<sequence>MKRILIIHTGGTISMLEDKDSGAVLQTTQHPLLGIPLKIEPSIHISEKVIFSLPSPQITMQHMMTLANFIRDRLTEFDGFIVTHGTDTLEETAYFLDLVIETSKPIVITGAMRSSNEVGSDALYNLISSIRVAGTEDANGKGVLIVMNDEIHTAVNCTKTSTSNVATFQSPQYGPIGLITKDHVLFHHTILNRTTYPIKTINKNVLLLKAYAGMDGEIVKAILSCHPDGIVIEALGQGNLPKDMVHALQSCQTKNIPIVLVSRCYKGIVQPTYGYEGGGKQLKEMGMIFASDLTGQKARIKLMVVLESQSEYEHIVSEFEEK</sequence>
<evidence type="ECO:0000256" key="4">
    <source>
        <dbReference type="ARBA" id="ARBA00049366"/>
    </source>
</evidence>
<dbReference type="Pfam" id="PF00710">
    <property type="entry name" value="Asparaginase"/>
    <property type="match status" value="1"/>
</dbReference>
<protein>
    <recommendedName>
        <fullName evidence="2">asparaginase</fullName>
        <ecNumber evidence="2">3.5.1.1</ecNumber>
    </recommendedName>
</protein>
<comment type="catalytic activity">
    <reaction evidence="4">
        <text>L-asparagine + H2O = L-aspartate + NH4(+)</text>
        <dbReference type="Rhea" id="RHEA:21016"/>
        <dbReference type="ChEBI" id="CHEBI:15377"/>
        <dbReference type="ChEBI" id="CHEBI:28938"/>
        <dbReference type="ChEBI" id="CHEBI:29991"/>
        <dbReference type="ChEBI" id="CHEBI:58048"/>
        <dbReference type="EC" id="3.5.1.1"/>
    </reaction>
</comment>
<dbReference type="SUPFAM" id="SSF53774">
    <property type="entry name" value="Glutaminase/Asparaginase"/>
    <property type="match status" value="1"/>
</dbReference>
<keyword evidence="3" id="KW-0378">Hydrolase</keyword>
<dbReference type="PANTHER" id="PTHR11707:SF28">
    <property type="entry name" value="60 KDA LYSOPHOSPHOLIPASE"/>
    <property type="match status" value="1"/>
</dbReference>
<feature type="active site" evidence="6">
    <location>
        <position position="86"/>
    </location>
</feature>
<dbReference type="InterPro" id="IPR036152">
    <property type="entry name" value="Asp/glu_Ase-like_sf"/>
</dbReference>
<comment type="caution">
    <text evidence="9">The sequence shown here is derived from an EMBL/GenBank/DDBJ whole genome shotgun (WGS) entry which is preliminary data.</text>
</comment>
<name>A0ABU5CPQ7_9BACI</name>
<dbReference type="InterPro" id="IPR020827">
    <property type="entry name" value="Asparaginase/glutaminase_AS1"/>
</dbReference>
<comment type="similarity">
    <text evidence="1">Belongs to the asparaginase 1 family.</text>
</comment>
<dbReference type="PANTHER" id="PTHR11707">
    <property type="entry name" value="L-ASPARAGINASE"/>
    <property type="match status" value="1"/>
</dbReference>
<reference evidence="9 10" key="1">
    <citation type="submission" date="2023-10" db="EMBL/GenBank/DDBJ databases">
        <title>Virgibacillus soli CC-YMP-6 genome.</title>
        <authorList>
            <person name="Miliotis G."/>
            <person name="Sengupta P."/>
            <person name="Hameed A."/>
            <person name="Chuvochina M."/>
            <person name="Mcdonagh F."/>
            <person name="Simpson A.C."/>
            <person name="Singh N.K."/>
            <person name="Rekha P.D."/>
            <person name="Raman K."/>
            <person name="Hugenholtz P."/>
            <person name="Venkateswaran K."/>
        </authorList>
    </citation>
    <scope>NUCLEOTIDE SEQUENCE [LARGE SCALE GENOMIC DNA]</scope>
    <source>
        <strain evidence="9 10">CC-YMP-6</strain>
    </source>
</reference>
<proteinExistence type="inferred from homology"/>
<accession>A0ABU5CPQ7</accession>
<dbReference type="Gene3D" id="3.40.50.1170">
    <property type="entry name" value="L-asparaginase, N-terminal domain"/>
    <property type="match status" value="1"/>
</dbReference>
<feature type="active site" evidence="5">
    <location>
        <position position="12"/>
    </location>
</feature>
<evidence type="ECO:0000256" key="5">
    <source>
        <dbReference type="PROSITE-ProRule" id="PRU10099"/>
    </source>
</evidence>
<keyword evidence="10" id="KW-1185">Reference proteome</keyword>
<feature type="domain" description="Asparaginase/glutaminase C-terminal" evidence="8">
    <location>
        <begin position="204"/>
        <end position="316"/>
    </location>
</feature>
<dbReference type="Pfam" id="PF17763">
    <property type="entry name" value="Asparaginase_C"/>
    <property type="match status" value="1"/>
</dbReference>
<evidence type="ECO:0000256" key="6">
    <source>
        <dbReference type="PROSITE-ProRule" id="PRU10100"/>
    </source>
</evidence>
<dbReference type="InterPro" id="IPR027473">
    <property type="entry name" value="L-asparaginase_C"/>
</dbReference>
<evidence type="ECO:0000259" key="8">
    <source>
        <dbReference type="Pfam" id="PF17763"/>
    </source>
</evidence>
<dbReference type="Gene3D" id="3.40.50.40">
    <property type="match status" value="1"/>
</dbReference>
<dbReference type="SMART" id="SM00870">
    <property type="entry name" value="Asparaginase"/>
    <property type="match status" value="1"/>
</dbReference>
<evidence type="ECO:0000256" key="2">
    <source>
        <dbReference type="ARBA" id="ARBA00012920"/>
    </source>
</evidence>
<dbReference type="SFLD" id="SFLDS00057">
    <property type="entry name" value="Glutaminase/Asparaginase"/>
    <property type="match status" value="1"/>
</dbReference>
<dbReference type="InterPro" id="IPR027475">
    <property type="entry name" value="Asparaginase/glutaminase_AS2"/>
</dbReference>
<dbReference type="InterPro" id="IPR027474">
    <property type="entry name" value="L-asparaginase_N"/>
</dbReference>
<evidence type="ECO:0000256" key="3">
    <source>
        <dbReference type="ARBA" id="ARBA00022801"/>
    </source>
</evidence>
<dbReference type="InterPro" id="IPR037152">
    <property type="entry name" value="L-asparaginase_N_sf"/>
</dbReference>
<dbReference type="EC" id="3.5.1.1" evidence="2"/>
<organism evidence="9 10">
    <name type="scientific">Paracerasibacillus soli</name>
    <dbReference type="NCBI Taxonomy" id="480284"/>
    <lineage>
        <taxon>Bacteria</taxon>
        <taxon>Bacillati</taxon>
        <taxon>Bacillota</taxon>
        <taxon>Bacilli</taxon>
        <taxon>Bacillales</taxon>
        <taxon>Bacillaceae</taxon>
        <taxon>Paracerasibacillus</taxon>
    </lineage>
</organism>
<gene>
    <name evidence="9" type="ORF">RWD45_06870</name>
</gene>
<evidence type="ECO:0000259" key="7">
    <source>
        <dbReference type="Pfam" id="PF00710"/>
    </source>
</evidence>
<dbReference type="CDD" id="cd08964">
    <property type="entry name" value="L-asparaginase_II"/>
    <property type="match status" value="1"/>
</dbReference>
<dbReference type="PROSITE" id="PS00144">
    <property type="entry name" value="ASN_GLN_ASE_1"/>
    <property type="match status" value="1"/>
</dbReference>
<dbReference type="InterPro" id="IPR006034">
    <property type="entry name" value="Asparaginase/glutaminase-like"/>
</dbReference>
<dbReference type="EMBL" id="JAWDIQ010000001">
    <property type="protein sequence ID" value="MDY0408331.1"/>
    <property type="molecule type" value="Genomic_DNA"/>
</dbReference>
<dbReference type="PIRSF" id="PIRSF001220">
    <property type="entry name" value="L-ASNase_gatD"/>
    <property type="match status" value="1"/>
</dbReference>
<dbReference type="Proteomes" id="UP001275315">
    <property type="component" value="Unassembled WGS sequence"/>
</dbReference>
<dbReference type="PROSITE" id="PS00917">
    <property type="entry name" value="ASN_GLN_ASE_2"/>
    <property type="match status" value="1"/>
</dbReference>
<dbReference type="PRINTS" id="PR00139">
    <property type="entry name" value="ASNGLNASE"/>
</dbReference>
<evidence type="ECO:0000313" key="9">
    <source>
        <dbReference type="EMBL" id="MDY0408331.1"/>
    </source>
</evidence>
<dbReference type="InterPro" id="IPR040919">
    <property type="entry name" value="Asparaginase_C"/>
</dbReference>
<dbReference type="RefSeq" id="WP_320379076.1">
    <property type="nucleotide sequence ID" value="NZ_JAWDIQ010000001.1"/>
</dbReference>
<dbReference type="PIRSF" id="PIRSF500176">
    <property type="entry name" value="L_ASNase"/>
    <property type="match status" value="1"/>
</dbReference>
<evidence type="ECO:0000313" key="10">
    <source>
        <dbReference type="Proteomes" id="UP001275315"/>
    </source>
</evidence>
<evidence type="ECO:0000256" key="1">
    <source>
        <dbReference type="ARBA" id="ARBA00010518"/>
    </source>
</evidence>
<dbReference type="InterPro" id="IPR004550">
    <property type="entry name" value="AsnASE_II"/>
</dbReference>
<dbReference type="PROSITE" id="PS51732">
    <property type="entry name" value="ASN_GLN_ASE_3"/>
    <property type="match status" value="1"/>
</dbReference>
<feature type="domain" description="L-asparaginase N-terminal" evidence="7">
    <location>
        <begin position="3"/>
        <end position="189"/>
    </location>
</feature>